<evidence type="ECO:0000256" key="8">
    <source>
        <dbReference type="ARBA" id="ARBA00023163"/>
    </source>
</evidence>
<feature type="region of interest" description="Disordered" evidence="11">
    <location>
        <begin position="90"/>
        <end position="160"/>
    </location>
</feature>
<feature type="compositionally biased region" description="Acidic residues" evidence="11">
    <location>
        <begin position="224"/>
        <end position="237"/>
    </location>
</feature>
<dbReference type="GO" id="GO:0000978">
    <property type="term" value="F:RNA polymerase II cis-regulatory region sequence-specific DNA binding"/>
    <property type="evidence" value="ECO:0007669"/>
    <property type="project" value="TreeGrafter"/>
</dbReference>
<dbReference type="GO" id="GO:0008270">
    <property type="term" value="F:zinc ion binding"/>
    <property type="evidence" value="ECO:0007669"/>
    <property type="project" value="UniProtKB-KW"/>
</dbReference>
<feature type="compositionally biased region" description="Basic and acidic residues" evidence="11">
    <location>
        <begin position="135"/>
        <end position="144"/>
    </location>
</feature>
<feature type="compositionally biased region" description="Acidic residues" evidence="11">
    <location>
        <begin position="440"/>
        <end position="452"/>
    </location>
</feature>
<evidence type="ECO:0000256" key="9">
    <source>
        <dbReference type="ARBA" id="ARBA00023242"/>
    </source>
</evidence>
<feature type="domain" description="C2H2-type" evidence="12">
    <location>
        <begin position="587"/>
        <end position="614"/>
    </location>
</feature>
<feature type="domain" description="C2H2-type" evidence="12">
    <location>
        <begin position="756"/>
        <end position="783"/>
    </location>
</feature>
<dbReference type="InterPro" id="IPR013087">
    <property type="entry name" value="Znf_C2H2_type"/>
</dbReference>
<reference evidence="13" key="2">
    <citation type="submission" date="2016-06" db="EMBL/GenBank/DDBJ databases">
        <title>The genome of a short-lived fish provides insights into sex chromosome evolution and the genetic control of aging.</title>
        <authorList>
            <person name="Reichwald K."/>
            <person name="Felder M."/>
            <person name="Petzold A."/>
            <person name="Koch P."/>
            <person name="Groth M."/>
            <person name="Platzer M."/>
        </authorList>
    </citation>
    <scope>NUCLEOTIDE SEQUENCE</scope>
    <source>
        <tissue evidence="13">Brain</tissue>
    </source>
</reference>
<evidence type="ECO:0000256" key="10">
    <source>
        <dbReference type="PROSITE-ProRule" id="PRU00042"/>
    </source>
</evidence>
<keyword evidence="7" id="KW-0238">DNA-binding</keyword>
<feature type="domain" description="C2H2-type" evidence="12">
    <location>
        <begin position="643"/>
        <end position="670"/>
    </location>
</feature>
<dbReference type="AlphaFoldDB" id="A0A1A8Q1R2"/>
<evidence type="ECO:0000256" key="7">
    <source>
        <dbReference type="ARBA" id="ARBA00023125"/>
    </source>
</evidence>
<keyword evidence="5" id="KW-0862">Zinc</keyword>
<comment type="subcellular location">
    <subcellularLocation>
        <location evidence="1">Nucleus</location>
    </subcellularLocation>
</comment>
<feature type="domain" description="C2H2-type" evidence="12">
    <location>
        <begin position="615"/>
        <end position="642"/>
    </location>
</feature>
<feature type="domain" description="C2H2-type" evidence="12">
    <location>
        <begin position="672"/>
        <end position="699"/>
    </location>
</feature>
<reference evidence="13" key="1">
    <citation type="submission" date="2016-05" db="EMBL/GenBank/DDBJ databases">
        <authorList>
            <person name="Lavstsen T."/>
            <person name="Jespersen J.S."/>
        </authorList>
    </citation>
    <scope>NUCLEOTIDE SEQUENCE</scope>
    <source>
        <tissue evidence="13">Brain</tissue>
    </source>
</reference>
<dbReference type="PROSITE" id="PS50157">
    <property type="entry name" value="ZINC_FINGER_C2H2_2"/>
    <property type="match status" value="10"/>
</dbReference>
<proteinExistence type="predicted"/>
<keyword evidence="8" id="KW-0804">Transcription</keyword>
<dbReference type="FunFam" id="3.30.160.60:FF:000446">
    <property type="entry name" value="Zinc finger protein"/>
    <property type="match status" value="1"/>
</dbReference>
<dbReference type="PANTHER" id="PTHR24404">
    <property type="entry name" value="ZINC FINGER PROTEIN"/>
    <property type="match status" value="1"/>
</dbReference>
<keyword evidence="4 10" id="KW-0863">Zinc-finger</keyword>
<dbReference type="Pfam" id="PF00096">
    <property type="entry name" value="zf-C2H2"/>
    <property type="match status" value="7"/>
</dbReference>
<dbReference type="InterPro" id="IPR036236">
    <property type="entry name" value="Znf_C2H2_sf"/>
</dbReference>
<feature type="domain" description="C2H2-type" evidence="12">
    <location>
        <begin position="559"/>
        <end position="586"/>
    </location>
</feature>
<gene>
    <name evidence="13" type="primary">Nfu_g_1_015656</name>
</gene>
<evidence type="ECO:0000256" key="4">
    <source>
        <dbReference type="ARBA" id="ARBA00022771"/>
    </source>
</evidence>
<accession>A0A1A8Q1R2</accession>
<feature type="domain" description="C2H2-type" evidence="12">
    <location>
        <begin position="700"/>
        <end position="727"/>
    </location>
</feature>
<dbReference type="PROSITE" id="PS00028">
    <property type="entry name" value="ZINC_FINGER_C2H2_1"/>
    <property type="match status" value="11"/>
</dbReference>
<sequence>IFYCSSGGSEPLCGSRTDMLRSVVTEKLTTAAREIFTAVEKVVTDYEVEASGFRQQLEHQKRQLELLQLRVKPNKGALVPDLYSHEEVVVSEEEEQQQLTQQPGEEEAECQDPPPWTGDDEEGGKDKPLTATSRPKQEDLKDPDGPIPPSSGGDSGSKTDSLRAVINEKLTIATWEILAVVESEAEASDFRQQVDCQRRQLELLQPRVKLLREDQRSHEVVAAGEEEEQPDKEEAAESQDLPPVTTKEEEEEEGKPLKSIFRPSQKDLDDPDYDPNYDIPSRSGSSRLHPFRKRPGRPRISDRQNHLNLRIWLLEDPRVEVLCKAVYQKTPARYLKCPRGLQESDFLDLLRSSFPQLADGEPFDLFMTDQSRKLLPLRVKALTPEEIYSTIRSTGKLSIYIRLKKGDDGPSSDSSVLQKDAAGPDPSSTSEVLETPEAGSEGDVDSSNDWDPEEQKLQPPQKKRAKSGVKKSEDTKTACKVCGVWYRFLGSLIKHTWSHVEEQRDVCGVCGDKSESVEELKEHLKNHQPVHSCSHCPKTFVSIATLNQHIAKHTGNSLFVCDVCGKAFTNLSALNLHRWVHVEKKPHKCEVCLKTFGVLSQLTAHRKAHDSGDKYHCDICSKSFNLRRSLTQHRLIHSGERLYSCKVCQKNFKLEGTLRAHMATHTVRDRAFLCHVCCKTFLSRTTLMAHIKIHSSNRPFVCSVCSKSFVAKAELKKHTRIHTGETPYECTDCGRFFRQKANLDSHMKIHLGIRQFVCSMCGKECSRREHLKVHMRTHNGERPYKCPLCDKTFTQSHCLKTHAKSHQTEEVPVLDPQEPPIQPSLEPCQPESK</sequence>
<dbReference type="FunFam" id="3.30.160.60:FF:000072">
    <property type="entry name" value="zinc finger protein 143 isoform X1"/>
    <property type="match status" value="1"/>
</dbReference>
<dbReference type="PANTHER" id="PTHR24404:SF114">
    <property type="entry name" value="KLUMPFUSS, ISOFORM B-RELATED"/>
    <property type="match status" value="1"/>
</dbReference>
<evidence type="ECO:0000256" key="6">
    <source>
        <dbReference type="ARBA" id="ARBA00023015"/>
    </source>
</evidence>
<keyword evidence="2" id="KW-0479">Metal-binding</keyword>
<dbReference type="SUPFAM" id="SSF57667">
    <property type="entry name" value="beta-beta-alpha zinc fingers"/>
    <property type="match status" value="7"/>
</dbReference>
<evidence type="ECO:0000256" key="5">
    <source>
        <dbReference type="ARBA" id="ARBA00022833"/>
    </source>
</evidence>
<feature type="region of interest" description="Disordered" evidence="11">
    <location>
        <begin position="211"/>
        <end position="300"/>
    </location>
</feature>
<dbReference type="Pfam" id="PF13912">
    <property type="entry name" value="zf-C2H2_6"/>
    <property type="match status" value="1"/>
</dbReference>
<dbReference type="GO" id="GO:0006357">
    <property type="term" value="P:regulation of transcription by RNA polymerase II"/>
    <property type="evidence" value="ECO:0007669"/>
    <property type="project" value="TreeGrafter"/>
</dbReference>
<feature type="region of interest" description="Disordered" evidence="11">
    <location>
        <begin position="807"/>
        <end position="833"/>
    </location>
</feature>
<dbReference type="Gene3D" id="3.30.160.60">
    <property type="entry name" value="Classic Zinc Finger"/>
    <property type="match status" value="9"/>
</dbReference>
<dbReference type="FunFam" id="3.30.160.60:FF:001270">
    <property type="entry name" value="zinc finger protein 583 isoform X1"/>
    <property type="match status" value="1"/>
</dbReference>
<evidence type="ECO:0000313" key="13">
    <source>
        <dbReference type="EMBL" id="SBR87197.1"/>
    </source>
</evidence>
<feature type="domain" description="C2H2-type" evidence="12">
    <location>
        <begin position="531"/>
        <end position="558"/>
    </location>
</feature>
<dbReference type="EMBL" id="HAEG01010466">
    <property type="protein sequence ID" value="SBR87197.1"/>
    <property type="molecule type" value="Transcribed_RNA"/>
</dbReference>
<protein>
    <recommendedName>
        <fullName evidence="12">C2H2-type domain-containing protein</fullName>
    </recommendedName>
</protein>
<dbReference type="FunFam" id="3.30.160.60:FF:000100">
    <property type="entry name" value="Zinc finger 45-like"/>
    <property type="match status" value="1"/>
</dbReference>
<evidence type="ECO:0000256" key="1">
    <source>
        <dbReference type="ARBA" id="ARBA00004123"/>
    </source>
</evidence>
<dbReference type="GO" id="GO:0003700">
    <property type="term" value="F:DNA-binding transcription factor activity"/>
    <property type="evidence" value="ECO:0007669"/>
    <property type="project" value="TreeGrafter"/>
</dbReference>
<dbReference type="FunFam" id="3.30.160.60:FF:000202">
    <property type="entry name" value="Zinc finger protein 574"/>
    <property type="match status" value="1"/>
</dbReference>
<keyword evidence="3" id="KW-0677">Repeat</keyword>
<feature type="region of interest" description="Disordered" evidence="11">
    <location>
        <begin position="407"/>
        <end position="470"/>
    </location>
</feature>
<dbReference type="FunFam" id="3.30.160.60:FF:001289">
    <property type="entry name" value="Zinc finger protein 574"/>
    <property type="match status" value="1"/>
</dbReference>
<dbReference type="SMART" id="SM00355">
    <property type="entry name" value="ZnF_C2H2"/>
    <property type="match status" value="12"/>
</dbReference>
<feature type="non-terminal residue" evidence="13">
    <location>
        <position position="1"/>
    </location>
</feature>
<feature type="domain" description="C2H2-type" evidence="12">
    <location>
        <begin position="784"/>
        <end position="811"/>
    </location>
</feature>
<evidence type="ECO:0000256" key="3">
    <source>
        <dbReference type="ARBA" id="ARBA00022737"/>
    </source>
</evidence>
<feature type="domain" description="C2H2-type" evidence="12">
    <location>
        <begin position="728"/>
        <end position="755"/>
    </location>
</feature>
<dbReference type="GO" id="GO:0005634">
    <property type="term" value="C:nucleus"/>
    <property type="evidence" value="ECO:0007669"/>
    <property type="project" value="UniProtKB-SubCell"/>
</dbReference>
<name>A0A1A8Q1R2_9TELE</name>
<keyword evidence="9" id="KW-0539">Nucleus</keyword>
<dbReference type="InterPro" id="IPR050589">
    <property type="entry name" value="Ikaros_C2H2-ZF"/>
</dbReference>
<evidence type="ECO:0000256" key="11">
    <source>
        <dbReference type="SAM" id="MobiDB-lite"/>
    </source>
</evidence>
<evidence type="ECO:0000259" key="12">
    <source>
        <dbReference type="PROSITE" id="PS50157"/>
    </source>
</evidence>
<organism evidence="13">
    <name type="scientific">Nothobranchius pienaari</name>
    <dbReference type="NCBI Taxonomy" id="704102"/>
    <lineage>
        <taxon>Eukaryota</taxon>
        <taxon>Metazoa</taxon>
        <taxon>Chordata</taxon>
        <taxon>Craniata</taxon>
        <taxon>Vertebrata</taxon>
        <taxon>Euteleostomi</taxon>
        <taxon>Actinopterygii</taxon>
        <taxon>Neopterygii</taxon>
        <taxon>Teleostei</taxon>
        <taxon>Neoteleostei</taxon>
        <taxon>Acanthomorphata</taxon>
        <taxon>Ovalentaria</taxon>
        <taxon>Atherinomorphae</taxon>
        <taxon>Cyprinodontiformes</taxon>
        <taxon>Nothobranchiidae</taxon>
        <taxon>Nothobranchius</taxon>
    </lineage>
</organism>
<keyword evidence="6" id="KW-0805">Transcription regulation</keyword>
<dbReference type="GO" id="GO:0032502">
    <property type="term" value="P:developmental process"/>
    <property type="evidence" value="ECO:0007669"/>
    <property type="project" value="UniProtKB-ARBA"/>
</dbReference>
<evidence type="ECO:0000256" key="2">
    <source>
        <dbReference type="ARBA" id="ARBA00022723"/>
    </source>
</evidence>